<feature type="domain" description="Tryptophan synthase beta chain-like PALP" evidence="3">
    <location>
        <begin position="15"/>
        <end position="304"/>
    </location>
</feature>
<dbReference type="AlphaFoldDB" id="A0AA96JEG2"/>
<evidence type="ECO:0000259" key="3">
    <source>
        <dbReference type="Pfam" id="PF00291"/>
    </source>
</evidence>
<dbReference type="CDD" id="cd01561">
    <property type="entry name" value="CBS_like"/>
    <property type="match status" value="1"/>
</dbReference>
<keyword evidence="2" id="KW-0663">Pyridoxal phosphate</keyword>
<keyword evidence="5" id="KW-1185">Reference proteome</keyword>
<evidence type="ECO:0000313" key="5">
    <source>
        <dbReference type="Proteomes" id="UP001304125"/>
    </source>
</evidence>
<keyword evidence="4" id="KW-0808">Transferase</keyword>
<organism evidence="4 5">
    <name type="scientific">Demequina capsici</name>
    <dbReference type="NCBI Taxonomy" id="3075620"/>
    <lineage>
        <taxon>Bacteria</taxon>
        <taxon>Bacillati</taxon>
        <taxon>Actinomycetota</taxon>
        <taxon>Actinomycetes</taxon>
        <taxon>Micrococcales</taxon>
        <taxon>Demequinaceae</taxon>
        <taxon>Demequina</taxon>
    </lineage>
</organism>
<sequence length="316" mass="32767">MAGSSMPRTGDHSILTAIGGTPLIRLGGIVPDGAAEVWVKLEGGNPTGSYKDRMALSVIRAALERGDIRQGDTLVEFTGGSTGMSLALVAGVLGLKFTAVFSDAFSHSKQQAMEAFGATVVVEHSDDGLITTALAERMRERAHDLAAQPGHHYVDQFGSPDVPPGYVPMGTEIATSLGGEFDVFCHGVGTGGALMGALDGMRAAGASPQVVALEPTQAPLLSEGRSGAHSVEGIAVFTDPPFLDRSRLDDVRAIDQDRAFDTCRRLACSEGVFAGASTGLNVAAAIELAEQLGSGHRVVTIACDTGLKYLGEQPYV</sequence>
<reference evidence="4 5" key="1">
    <citation type="submission" date="2023-09" db="EMBL/GenBank/DDBJ databases">
        <title>Demequina sp. a novel bacteria isolated from Capsicum annuum.</title>
        <authorList>
            <person name="Humaira Z."/>
            <person name="Lee J."/>
            <person name="Cho D."/>
        </authorList>
    </citation>
    <scope>NUCLEOTIDE SEQUENCE [LARGE SCALE GENOMIC DNA]</scope>
    <source>
        <strain evidence="4 5">OYTSA14</strain>
    </source>
</reference>
<accession>A0AA96JEG2</accession>
<dbReference type="InterPro" id="IPR050214">
    <property type="entry name" value="Cys_Synth/Cystath_Beta-Synth"/>
</dbReference>
<dbReference type="InterPro" id="IPR036052">
    <property type="entry name" value="TrpB-like_PALP_sf"/>
</dbReference>
<dbReference type="RefSeq" id="WP_313500773.1">
    <property type="nucleotide sequence ID" value="NZ_CP134879.1"/>
</dbReference>
<dbReference type="PANTHER" id="PTHR10314">
    <property type="entry name" value="CYSTATHIONINE BETA-SYNTHASE"/>
    <property type="match status" value="1"/>
</dbReference>
<evidence type="ECO:0000313" key="4">
    <source>
        <dbReference type="EMBL" id="WNM25589.1"/>
    </source>
</evidence>
<proteinExistence type="predicted"/>
<dbReference type="GO" id="GO:0016740">
    <property type="term" value="F:transferase activity"/>
    <property type="evidence" value="ECO:0007669"/>
    <property type="project" value="UniProtKB-KW"/>
</dbReference>
<comment type="cofactor">
    <cofactor evidence="1">
        <name>pyridoxal 5'-phosphate</name>
        <dbReference type="ChEBI" id="CHEBI:597326"/>
    </cofactor>
</comment>
<evidence type="ECO:0000256" key="1">
    <source>
        <dbReference type="ARBA" id="ARBA00001933"/>
    </source>
</evidence>
<dbReference type="Gene3D" id="3.40.50.1100">
    <property type="match status" value="2"/>
</dbReference>
<dbReference type="EC" id="2.5.1.-" evidence="4"/>
<dbReference type="Pfam" id="PF00291">
    <property type="entry name" value="PALP"/>
    <property type="match status" value="1"/>
</dbReference>
<gene>
    <name evidence="4" type="ORF">RN606_05430</name>
</gene>
<protein>
    <submittedName>
        <fullName evidence="4">Cysteine synthase family protein</fullName>
        <ecNumber evidence="4">2.5.1.-</ecNumber>
    </submittedName>
</protein>
<dbReference type="InterPro" id="IPR001926">
    <property type="entry name" value="TrpB-like_PALP"/>
</dbReference>
<dbReference type="Proteomes" id="UP001304125">
    <property type="component" value="Chromosome"/>
</dbReference>
<evidence type="ECO:0000256" key="2">
    <source>
        <dbReference type="ARBA" id="ARBA00022898"/>
    </source>
</evidence>
<name>A0AA96JEG2_9MICO</name>
<dbReference type="SUPFAM" id="SSF53686">
    <property type="entry name" value="Tryptophan synthase beta subunit-like PLP-dependent enzymes"/>
    <property type="match status" value="1"/>
</dbReference>
<dbReference type="EMBL" id="CP134879">
    <property type="protein sequence ID" value="WNM25589.1"/>
    <property type="molecule type" value="Genomic_DNA"/>
</dbReference>
<dbReference type="GO" id="GO:1901605">
    <property type="term" value="P:alpha-amino acid metabolic process"/>
    <property type="evidence" value="ECO:0007669"/>
    <property type="project" value="UniProtKB-ARBA"/>
</dbReference>